<evidence type="ECO:0000313" key="2">
    <source>
        <dbReference type="EMBL" id="KFD22701.1"/>
    </source>
</evidence>
<organism evidence="2 3">
    <name type="scientific">Tatumella ptyseos ATCC 33301</name>
    <dbReference type="NCBI Taxonomy" id="1005995"/>
    <lineage>
        <taxon>Bacteria</taxon>
        <taxon>Pseudomonadati</taxon>
        <taxon>Pseudomonadota</taxon>
        <taxon>Gammaproteobacteria</taxon>
        <taxon>Enterobacterales</taxon>
        <taxon>Erwiniaceae</taxon>
        <taxon>Tatumella</taxon>
    </lineage>
</organism>
<reference evidence="2 3" key="1">
    <citation type="submission" date="2014-05" db="EMBL/GenBank/DDBJ databases">
        <title>ATOL: Assembling a taxonomically balanced genome-scale reconstruction of the evolutionary history of the Enterobacteriaceae.</title>
        <authorList>
            <person name="Plunkett G.III."/>
            <person name="Neeno-Eckwall E.C."/>
            <person name="Glasner J.D."/>
            <person name="Perna N.T."/>
        </authorList>
    </citation>
    <scope>NUCLEOTIDE SEQUENCE [LARGE SCALE GENOMIC DNA]</scope>
    <source>
        <strain evidence="2 3">ATCC 33301</strain>
    </source>
</reference>
<name>A0A085JQF5_9GAMM</name>
<evidence type="ECO:0000256" key="1">
    <source>
        <dbReference type="SAM" id="Phobius"/>
    </source>
</evidence>
<feature type="transmembrane region" description="Helical" evidence="1">
    <location>
        <begin position="21"/>
        <end position="41"/>
    </location>
</feature>
<keyword evidence="1" id="KW-0812">Transmembrane</keyword>
<keyword evidence="3" id="KW-1185">Reference proteome</keyword>
<protein>
    <submittedName>
        <fullName evidence="2">Uncharacterized protein</fullName>
    </submittedName>
</protein>
<dbReference type="RefSeq" id="WP_029990424.1">
    <property type="nucleotide sequence ID" value="NZ_ATMJ01000025.1"/>
</dbReference>
<accession>A0A085JQF5</accession>
<proteinExistence type="predicted"/>
<dbReference type="EMBL" id="JMPR01000004">
    <property type="protein sequence ID" value="KFD22701.1"/>
    <property type="molecule type" value="Genomic_DNA"/>
</dbReference>
<keyword evidence="1" id="KW-0472">Membrane</keyword>
<sequence length="60" mass="6756">MLDFVSVSDLRKKWLAEKCRVYSAVMMLAINHAGINVQLFVFSPKQNVVAPCGGFVWLVK</sequence>
<keyword evidence="1" id="KW-1133">Transmembrane helix</keyword>
<dbReference type="Proteomes" id="UP000028602">
    <property type="component" value="Unassembled WGS sequence"/>
</dbReference>
<gene>
    <name evidence="2" type="ORF">GTPT_0280</name>
</gene>
<dbReference type="AlphaFoldDB" id="A0A085JQF5"/>
<comment type="caution">
    <text evidence="2">The sequence shown here is derived from an EMBL/GenBank/DDBJ whole genome shotgun (WGS) entry which is preliminary data.</text>
</comment>
<evidence type="ECO:0000313" key="3">
    <source>
        <dbReference type="Proteomes" id="UP000028602"/>
    </source>
</evidence>